<name>S8EV02_FOMSC</name>
<organism evidence="3 4">
    <name type="scientific">Fomitopsis schrenkii</name>
    <name type="common">Brown rot fungus</name>
    <dbReference type="NCBI Taxonomy" id="2126942"/>
    <lineage>
        <taxon>Eukaryota</taxon>
        <taxon>Fungi</taxon>
        <taxon>Dikarya</taxon>
        <taxon>Basidiomycota</taxon>
        <taxon>Agaricomycotina</taxon>
        <taxon>Agaricomycetes</taxon>
        <taxon>Polyporales</taxon>
        <taxon>Fomitopsis</taxon>
    </lineage>
</organism>
<feature type="transmembrane region" description="Helical" evidence="2">
    <location>
        <begin position="20"/>
        <end position="45"/>
    </location>
</feature>
<gene>
    <name evidence="3" type="ORF">FOMPIDRAFT_91262</name>
</gene>
<dbReference type="EMBL" id="KE504271">
    <property type="protein sequence ID" value="EPS93510.1"/>
    <property type="molecule type" value="Genomic_DNA"/>
</dbReference>
<feature type="region of interest" description="Disordered" evidence="1">
    <location>
        <begin position="92"/>
        <end position="132"/>
    </location>
</feature>
<dbReference type="HOGENOM" id="CLU_1069719_0_0_1"/>
<evidence type="ECO:0000256" key="1">
    <source>
        <dbReference type="SAM" id="MobiDB-lite"/>
    </source>
</evidence>
<evidence type="ECO:0000313" key="3">
    <source>
        <dbReference type="EMBL" id="EPS93510.1"/>
    </source>
</evidence>
<keyword evidence="4" id="KW-1185">Reference proteome</keyword>
<sequence>MDELVYKGPENGLGGSKPLLYFPPIATMRVIYLTFLSFAFTALCAPSAASATQSLTRDGDGIAIVLEKIAGDVVELFDDVVDDVFTDDAEPTPLFAVSTPPEPTTTAIPAPPQSVQSRALTDSSPTSASTPSISELYSHVLRTTGRTLDLAHGVMDILVPVKGQAPSGTQVARRADGAEHTPSIRELFSRSLSICGRALDGVDRVLDGAHGAVTSTTPLAARDLSSMFSSMVAMFTQTLQEVHATFTKIIAENPATEQAF</sequence>
<proteinExistence type="predicted"/>
<protein>
    <submittedName>
        <fullName evidence="3">Uncharacterized protein</fullName>
    </submittedName>
</protein>
<evidence type="ECO:0000256" key="2">
    <source>
        <dbReference type="SAM" id="Phobius"/>
    </source>
</evidence>
<keyword evidence="2" id="KW-0472">Membrane</keyword>
<accession>S8EV02</accession>
<dbReference type="Proteomes" id="UP000015241">
    <property type="component" value="Unassembled WGS sequence"/>
</dbReference>
<dbReference type="InParanoid" id="S8EV02"/>
<dbReference type="AlphaFoldDB" id="S8EV02"/>
<keyword evidence="2" id="KW-0812">Transmembrane</keyword>
<feature type="compositionally biased region" description="Polar residues" evidence="1">
    <location>
        <begin position="113"/>
        <end position="122"/>
    </location>
</feature>
<feature type="compositionally biased region" description="Low complexity" evidence="1">
    <location>
        <begin position="123"/>
        <end position="132"/>
    </location>
</feature>
<keyword evidence="2" id="KW-1133">Transmembrane helix</keyword>
<evidence type="ECO:0000313" key="4">
    <source>
        <dbReference type="Proteomes" id="UP000015241"/>
    </source>
</evidence>
<reference evidence="3 4" key="1">
    <citation type="journal article" date="2012" name="Science">
        <title>The Paleozoic origin of enzymatic lignin decomposition reconstructed from 31 fungal genomes.</title>
        <authorList>
            <person name="Floudas D."/>
            <person name="Binder M."/>
            <person name="Riley R."/>
            <person name="Barry K."/>
            <person name="Blanchette R.A."/>
            <person name="Henrissat B."/>
            <person name="Martinez A.T."/>
            <person name="Otillar R."/>
            <person name="Spatafora J.W."/>
            <person name="Yadav J.S."/>
            <person name="Aerts A."/>
            <person name="Benoit I."/>
            <person name="Boyd A."/>
            <person name="Carlson A."/>
            <person name="Copeland A."/>
            <person name="Coutinho P.M."/>
            <person name="de Vries R.P."/>
            <person name="Ferreira P."/>
            <person name="Findley K."/>
            <person name="Foster B."/>
            <person name="Gaskell J."/>
            <person name="Glotzer D."/>
            <person name="Gorecki P."/>
            <person name="Heitman J."/>
            <person name="Hesse C."/>
            <person name="Hori C."/>
            <person name="Igarashi K."/>
            <person name="Jurgens J.A."/>
            <person name="Kallen N."/>
            <person name="Kersten P."/>
            <person name="Kohler A."/>
            <person name="Kuees U."/>
            <person name="Kumar T.K.A."/>
            <person name="Kuo A."/>
            <person name="LaButti K."/>
            <person name="Larrondo L.F."/>
            <person name="Lindquist E."/>
            <person name="Ling A."/>
            <person name="Lombard V."/>
            <person name="Lucas S."/>
            <person name="Lundell T."/>
            <person name="Martin R."/>
            <person name="McLaughlin D.J."/>
            <person name="Morgenstern I."/>
            <person name="Morin E."/>
            <person name="Murat C."/>
            <person name="Nagy L.G."/>
            <person name="Nolan M."/>
            <person name="Ohm R.A."/>
            <person name="Patyshakuliyeva A."/>
            <person name="Rokas A."/>
            <person name="Ruiz-Duenas F.J."/>
            <person name="Sabat G."/>
            <person name="Salamov A."/>
            <person name="Samejima M."/>
            <person name="Schmutz J."/>
            <person name="Slot J.C."/>
            <person name="St John F."/>
            <person name="Stenlid J."/>
            <person name="Sun H."/>
            <person name="Sun S."/>
            <person name="Syed K."/>
            <person name="Tsang A."/>
            <person name="Wiebenga A."/>
            <person name="Young D."/>
            <person name="Pisabarro A."/>
            <person name="Eastwood D.C."/>
            <person name="Martin F."/>
            <person name="Cullen D."/>
            <person name="Grigoriev I.V."/>
            <person name="Hibbett D.S."/>
        </authorList>
    </citation>
    <scope>NUCLEOTIDE SEQUENCE</scope>
    <source>
        <strain evidence="4">FP-58527</strain>
    </source>
</reference>